<comment type="caution">
    <text evidence="1">The sequence shown here is derived from an EMBL/GenBank/DDBJ whole genome shotgun (WGS) entry which is preliminary data.</text>
</comment>
<dbReference type="RefSeq" id="WP_068431566.1">
    <property type="nucleotide sequence ID" value="NZ_LVHI01000040.1"/>
</dbReference>
<protein>
    <recommendedName>
        <fullName evidence="3">Glycosyltransferase subfamily 4-like N-terminal domain-containing protein</fullName>
    </recommendedName>
</protein>
<reference evidence="1 2" key="1">
    <citation type="submission" date="2016-03" db="EMBL/GenBank/DDBJ databases">
        <title>Genome sequence of Rhodococcus kyotonensis KB10.</title>
        <authorList>
            <person name="Jeong H."/>
            <person name="Hong C.E."/>
            <person name="Jo S.H."/>
            <person name="Park J.M."/>
        </authorList>
    </citation>
    <scope>NUCLEOTIDE SEQUENCE [LARGE SCALE GENOMIC DNA]</scope>
    <source>
        <strain evidence="1 2">KB10</strain>
    </source>
</reference>
<dbReference type="AlphaFoldDB" id="A0A177Y7J0"/>
<dbReference type="EMBL" id="LVHI01000040">
    <property type="protein sequence ID" value="OAK51118.1"/>
    <property type="molecule type" value="Genomic_DNA"/>
</dbReference>
<dbReference type="SUPFAM" id="SSF53756">
    <property type="entry name" value="UDP-Glycosyltransferase/glycogen phosphorylase"/>
    <property type="match status" value="1"/>
</dbReference>
<dbReference type="Gene3D" id="3.40.50.2000">
    <property type="entry name" value="Glycogen Phosphorylase B"/>
    <property type="match status" value="2"/>
</dbReference>
<dbReference type="Proteomes" id="UP000077519">
    <property type="component" value="Unassembled WGS sequence"/>
</dbReference>
<sequence>MSADVCHLVIGPRKHGVVEYAVSVHEALAAEGVGHRRVLLDTPWSPLPSDLSSCGLVHLHVTDRLFGTSPAQASKHLLSVVEAVGRPVSVTLHDLPQPSDGSSMNARVDFYRTAVDAAAGVVVSSEHEAGLLKRHVAPEAVPEVVPLMIGSRVQHPMSPMPAVPTVGVLGFLYPGKGHIETLRAMAGLPSTVGFLALGAPSPGHDDLVDELRSVAAESGRSCEVTGYLDDDEMRERMRGVTVPVAYHRHMSASGSINTWIAQGRRPLVPQSDYIDELDRRSPGVVTIHGNDDESLQSAIFAAVEDSSRTWLDPSVEPVPSPSDVANAYAEVLARWRR</sequence>
<evidence type="ECO:0000313" key="1">
    <source>
        <dbReference type="EMBL" id="OAK51118.1"/>
    </source>
</evidence>
<name>A0A177Y7J0_9NOCA</name>
<gene>
    <name evidence="1" type="ORF">A3K89_12855</name>
</gene>
<proteinExistence type="predicted"/>
<evidence type="ECO:0000313" key="2">
    <source>
        <dbReference type="Proteomes" id="UP000077519"/>
    </source>
</evidence>
<organism evidence="1 2">
    <name type="scientific">Rhodococcoides kyotonense</name>
    <dbReference type="NCBI Taxonomy" id="398843"/>
    <lineage>
        <taxon>Bacteria</taxon>
        <taxon>Bacillati</taxon>
        <taxon>Actinomycetota</taxon>
        <taxon>Actinomycetes</taxon>
        <taxon>Mycobacteriales</taxon>
        <taxon>Nocardiaceae</taxon>
        <taxon>Rhodococcoides</taxon>
    </lineage>
</organism>
<evidence type="ECO:0008006" key="3">
    <source>
        <dbReference type="Google" id="ProtNLM"/>
    </source>
</evidence>
<accession>A0A177Y7J0</accession>
<keyword evidence="2" id="KW-1185">Reference proteome</keyword>